<dbReference type="InterPro" id="IPR036249">
    <property type="entry name" value="Thioredoxin-like_sf"/>
</dbReference>
<dbReference type="PROSITE" id="PS50405">
    <property type="entry name" value="GST_CTER"/>
    <property type="match status" value="1"/>
</dbReference>
<dbReference type="Pfam" id="PF00043">
    <property type="entry name" value="GST_C"/>
    <property type="match status" value="1"/>
</dbReference>
<evidence type="ECO:0000259" key="2">
    <source>
        <dbReference type="PROSITE" id="PS50404"/>
    </source>
</evidence>
<feature type="domain" description="GST N-terminal" evidence="2">
    <location>
        <begin position="11"/>
        <end position="92"/>
    </location>
</feature>
<dbReference type="PROSITE" id="PS50404">
    <property type="entry name" value="GST_NTER"/>
    <property type="match status" value="1"/>
</dbReference>
<dbReference type="InterPro" id="IPR036282">
    <property type="entry name" value="Glutathione-S-Trfase_C_sf"/>
</dbReference>
<sequence length="257" mass="29770">MVGPFGEDNAMTLKLYSFGPAANSMKPLLTVFEKGLDVEKHRLDPAKFEHHTDWFKAINPRGQVPALVDGDKVVTESTVICEYLEDEYPTEVSLRPADSFGRAQMRIWTKWVDEYFCWCVSTIGWHRYVGNMVKGLSDAEFEEKVKAIPVVEQQVKWRRAREGFPQDMLDEEMRKISYSVRKLDDHLADHEWLVPGQYTLADICNFAIANGMQFGFAELVNKQDTPHLVRWIEQIKARPAVQQMFEQVELEQLGRRD</sequence>
<evidence type="ECO:0000259" key="3">
    <source>
        <dbReference type="PROSITE" id="PS50405"/>
    </source>
</evidence>
<feature type="domain" description="GST C-terminal" evidence="3">
    <location>
        <begin position="98"/>
        <end position="257"/>
    </location>
</feature>
<name>A0ABS0HD15_9SPHN</name>
<proteinExistence type="inferred from homology"/>
<dbReference type="PANTHER" id="PTHR44051:SF8">
    <property type="entry name" value="GLUTATHIONE S-TRANSFERASE GSTA"/>
    <property type="match status" value="1"/>
</dbReference>
<dbReference type="PANTHER" id="PTHR44051">
    <property type="entry name" value="GLUTATHIONE S-TRANSFERASE-RELATED"/>
    <property type="match status" value="1"/>
</dbReference>
<dbReference type="Pfam" id="PF02798">
    <property type="entry name" value="GST_N"/>
    <property type="match status" value="1"/>
</dbReference>
<evidence type="ECO:0000313" key="4">
    <source>
        <dbReference type="EMBL" id="MBF9150145.1"/>
    </source>
</evidence>
<comment type="caution">
    <text evidence="4">The sequence shown here is derived from an EMBL/GenBank/DDBJ whole genome shotgun (WGS) entry which is preliminary data.</text>
</comment>
<dbReference type="InterPro" id="IPR010987">
    <property type="entry name" value="Glutathione-S-Trfase_C-like"/>
</dbReference>
<accession>A0ABS0HD15</accession>
<dbReference type="InterPro" id="IPR040079">
    <property type="entry name" value="Glutathione_S-Trfase"/>
</dbReference>
<dbReference type="Gene3D" id="1.20.1050.10">
    <property type="match status" value="1"/>
</dbReference>
<dbReference type="CDD" id="cd00570">
    <property type="entry name" value="GST_N_family"/>
    <property type="match status" value="1"/>
</dbReference>
<organism evidence="4 5">
    <name type="scientific">Novosphingobium jiangmenense</name>
    <dbReference type="NCBI Taxonomy" id="2791981"/>
    <lineage>
        <taxon>Bacteria</taxon>
        <taxon>Pseudomonadati</taxon>
        <taxon>Pseudomonadota</taxon>
        <taxon>Alphaproteobacteria</taxon>
        <taxon>Sphingomonadales</taxon>
        <taxon>Sphingomonadaceae</taxon>
        <taxon>Novosphingobium</taxon>
    </lineage>
</organism>
<evidence type="ECO:0000313" key="5">
    <source>
        <dbReference type="Proteomes" id="UP000600799"/>
    </source>
</evidence>
<gene>
    <name evidence="4" type="ORF">I2488_03945</name>
</gene>
<keyword evidence="5" id="KW-1185">Reference proteome</keyword>
<dbReference type="SFLD" id="SFLDS00019">
    <property type="entry name" value="Glutathione_Transferase_(cytos"/>
    <property type="match status" value="1"/>
</dbReference>
<protein>
    <submittedName>
        <fullName evidence="4">Glutathione S-transferase family protein</fullName>
    </submittedName>
</protein>
<dbReference type="InterPro" id="IPR004046">
    <property type="entry name" value="GST_C"/>
</dbReference>
<dbReference type="InterPro" id="IPR004045">
    <property type="entry name" value="Glutathione_S-Trfase_N"/>
</dbReference>
<dbReference type="SUPFAM" id="SSF47616">
    <property type="entry name" value="GST C-terminal domain-like"/>
    <property type="match status" value="1"/>
</dbReference>
<comment type="similarity">
    <text evidence="1">Belongs to the GST superfamily.</text>
</comment>
<dbReference type="EMBL" id="JADQDC010000002">
    <property type="protein sequence ID" value="MBF9150145.1"/>
    <property type="molecule type" value="Genomic_DNA"/>
</dbReference>
<evidence type="ECO:0000256" key="1">
    <source>
        <dbReference type="RuleBase" id="RU003494"/>
    </source>
</evidence>
<dbReference type="SFLD" id="SFLDG00358">
    <property type="entry name" value="Main_(cytGST)"/>
    <property type="match status" value="1"/>
</dbReference>
<dbReference type="Gene3D" id="3.40.30.10">
    <property type="entry name" value="Glutaredoxin"/>
    <property type="match status" value="1"/>
</dbReference>
<dbReference type="Proteomes" id="UP000600799">
    <property type="component" value="Unassembled WGS sequence"/>
</dbReference>
<reference evidence="4 5" key="1">
    <citation type="submission" date="2020-11" db="EMBL/GenBank/DDBJ databases">
        <title>The genome sequence of Novosphingobium sp. 1Y9A.</title>
        <authorList>
            <person name="Liu Y."/>
        </authorList>
    </citation>
    <scope>NUCLEOTIDE SEQUENCE [LARGE SCALE GENOMIC DNA]</scope>
    <source>
        <strain evidence="4 5">1Y9A</strain>
    </source>
</reference>
<dbReference type="SUPFAM" id="SSF52833">
    <property type="entry name" value="Thioredoxin-like"/>
    <property type="match status" value="1"/>
</dbReference>